<feature type="region of interest" description="Disordered" evidence="1">
    <location>
        <begin position="26"/>
        <end position="46"/>
    </location>
</feature>
<evidence type="ECO:0000256" key="1">
    <source>
        <dbReference type="SAM" id="MobiDB-lite"/>
    </source>
</evidence>
<reference evidence="2 3" key="1">
    <citation type="journal article" date="2016" name="Nat. Commun.">
        <title>Thousands of microbial genomes shed light on interconnected biogeochemical processes in an aquifer system.</title>
        <authorList>
            <person name="Anantharaman K."/>
            <person name="Brown C.T."/>
            <person name="Hug L.A."/>
            <person name="Sharon I."/>
            <person name="Castelle C.J."/>
            <person name="Probst A.J."/>
            <person name="Thomas B.C."/>
            <person name="Singh A."/>
            <person name="Wilkins M.J."/>
            <person name="Karaoz U."/>
            <person name="Brodie E.L."/>
            <person name="Williams K.H."/>
            <person name="Hubbard S.S."/>
            <person name="Banfield J.F."/>
        </authorList>
    </citation>
    <scope>NUCLEOTIDE SEQUENCE [LARGE SCALE GENOMIC DNA]</scope>
</reference>
<proteinExistence type="predicted"/>
<accession>A0A1G2DA95</accession>
<gene>
    <name evidence="2" type="ORF">A3D65_01785</name>
</gene>
<sequence length="155" mass="17758">MWKTEAKRGTAMQKCTGVVKNVVSFHSRDSRHPRQTTPGACEGGGNDLLPRKHAQRLFTLPRHMTAERLKRSAQTISMSDFSVVIPRECPYPERFEAGFRHGLESNALNRPGYLKRSFRWGFCWAKVYYQTFFPNHPLTANFPGGRARFKNAAIE</sequence>
<protein>
    <submittedName>
        <fullName evidence="2">Uncharacterized protein</fullName>
    </submittedName>
</protein>
<evidence type="ECO:0000313" key="2">
    <source>
        <dbReference type="EMBL" id="OGZ10544.1"/>
    </source>
</evidence>
<evidence type="ECO:0000313" key="3">
    <source>
        <dbReference type="Proteomes" id="UP000177996"/>
    </source>
</evidence>
<dbReference type="STRING" id="1798661.A3D65_01785"/>
<dbReference type="EMBL" id="MHLL01000007">
    <property type="protein sequence ID" value="OGZ10544.1"/>
    <property type="molecule type" value="Genomic_DNA"/>
</dbReference>
<dbReference type="Proteomes" id="UP000177996">
    <property type="component" value="Unassembled WGS sequence"/>
</dbReference>
<organism evidence="2 3">
    <name type="scientific">Candidatus Lloydbacteria bacterium RIFCSPHIGHO2_02_FULL_50_13</name>
    <dbReference type="NCBI Taxonomy" id="1798661"/>
    <lineage>
        <taxon>Bacteria</taxon>
        <taxon>Candidatus Lloydiibacteriota</taxon>
    </lineage>
</organism>
<name>A0A1G2DA95_9BACT</name>
<dbReference type="AlphaFoldDB" id="A0A1G2DA95"/>
<comment type="caution">
    <text evidence="2">The sequence shown here is derived from an EMBL/GenBank/DDBJ whole genome shotgun (WGS) entry which is preliminary data.</text>
</comment>